<dbReference type="SUPFAM" id="SSF88946">
    <property type="entry name" value="Sigma2 domain of RNA polymerase sigma factors"/>
    <property type="match status" value="1"/>
</dbReference>
<dbReference type="InterPro" id="IPR007627">
    <property type="entry name" value="RNA_pol_sigma70_r2"/>
</dbReference>
<name>A0A212JER9_9BACT</name>
<evidence type="ECO:0000259" key="7">
    <source>
        <dbReference type="Pfam" id="PF08281"/>
    </source>
</evidence>
<keyword evidence="2" id="KW-0805">Transcription regulation</keyword>
<protein>
    <submittedName>
        <fullName evidence="8">Uncharacterized protein</fullName>
    </submittedName>
</protein>
<dbReference type="InterPro" id="IPR013325">
    <property type="entry name" value="RNA_pol_sigma_r2"/>
</dbReference>
<accession>A0A212JER9</accession>
<dbReference type="InterPro" id="IPR013249">
    <property type="entry name" value="RNA_pol_sigma70_r4_t2"/>
</dbReference>
<dbReference type="RefSeq" id="WP_291126478.1">
    <property type="nucleotide sequence ID" value="NZ_LT599021.1"/>
</dbReference>
<proteinExistence type="inferred from homology"/>
<feature type="domain" description="RNA polymerase sigma-70 region 2" evidence="6">
    <location>
        <begin position="14"/>
        <end position="75"/>
    </location>
</feature>
<dbReference type="InterPro" id="IPR039425">
    <property type="entry name" value="RNA_pol_sigma-70-like"/>
</dbReference>
<dbReference type="Gene3D" id="1.10.10.10">
    <property type="entry name" value="Winged helix-like DNA-binding domain superfamily/Winged helix DNA-binding domain"/>
    <property type="match status" value="1"/>
</dbReference>
<feature type="domain" description="RNA polymerase sigma factor 70 region 4 type 2" evidence="7">
    <location>
        <begin position="104"/>
        <end position="154"/>
    </location>
</feature>
<evidence type="ECO:0000256" key="1">
    <source>
        <dbReference type="ARBA" id="ARBA00010641"/>
    </source>
</evidence>
<dbReference type="InterPro" id="IPR014284">
    <property type="entry name" value="RNA_pol_sigma-70_dom"/>
</dbReference>
<keyword evidence="4" id="KW-0238">DNA-binding</keyword>
<comment type="similarity">
    <text evidence="1">Belongs to the sigma-70 factor family. ECF subfamily.</text>
</comment>
<dbReference type="Gene3D" id="1.10.1740.10">
    <property type="match status" value="1"/>
</dbReference>
<evidence type="ECO:0000256" key="4">
    <source>
        <dbReference type="ARBA" id="ARBA00023125"/>
    </source>
</evidence>
<dbReference type="AlphaFoldDB" id="A0A212JER9"/>
<dbReference type="Pfam" id="PF08281">
    <property type="entry name" value="Sigma70_r4_2"/>
    <property type="match status" value="1"/>
</dbReference>
<evidence type="ECO:0000313" key="8">
    <source>
        <dbReference type="EMBL" id="SBV97916.1"/>
    </source>
</evidence>
<dbReference type="CDD" id="cd06171">
    <property type="entry name" value="Sigma70_r4"/>
    <property type="match status" value="1"/>
</dbReference>
<dbReference type="GO" id="GO:0006352">
    <property type="term" value="P:DNA-templated transcription initiation"/>
    <property type="evidence" value="ECO:0007669"/>
    <property type="project" value="InterPro"/>
</dbReference>
<dbReference type="SUPFAM" id="SSF88659">
    <property type="entry name" value="Sigma3 and sigma4 domains of RNA polymerase sigma factors"/>
    <property type="match status" value="1"/>
</dbReference>
<keyword evidence="5" id="KW-0804">Transcription</keyword>
<dbReference type="GO" id="GO:0003677">
    <property type="term" value="F:DNA binding"/>
    <property type="evidence" value="ECO:0007669"/>
    <property type="project" value="UniProtKB-KW"/>
</dbReference>
<dbReference type="PANTHER" id="PTHR43133">
    <property type="entry name" value="RNA POLYMERASE ECF-TYPE SIGMA FACTO"/>
    <property type="match status" value="1"/>
</dbReference>
<evidence type="ECO:0000256" key="5">
    <source>
        <dbReference type="ARBA" id="ARBA00023163"/>
    </source>
</evidence>
<gene>
    <name evidence="8" type="ORF">KL86DYS2_11357</name>
</gene>
<dbReference type="Pfam" id="PF04542">
    <property type="entry name" value="Sigma70_r2"/>
    <property type="match status" value="1"/>
</dbReference>
<reference evidence="8" key="1">
    <citation type="submission" date="2016-04" db="EMBL/GenBank/DDBJ databases">
        <authorList>
            <person name="Evans L.H."/>
            <person name="Alamgir A."/>
            <person name="Owens N."/>
            <person name="Weber N.D."/>
            <person name="Virtaneva K."/>
            <person name="Barbian K."/>
            <person name="Babar A."/>
            <person name="Rosenke K."/>
        </authorList>
    </citation>
    <scope>NUCLEOTIDE SEQUENCE</scope>
    <source>
        <strain evidence="8">86-2</strain>
    </source>
</reference>
<dbReference type="NCBIfam" id="TIGR02937">
    <property type="entry name" value="sigma70-ECF"/>
    <property type="match status" value="1"/>
</dbReference>
<dbReference type="PANTHER" id="PTHR43133:SF8">
    <property type="entry name" value="RNA POLYMERASE SIGMA FACTOR HI_1459-RELATED"/>
    <property type="match status" value="1"/>
</dbReference>
<keyword evidence="3" id="KW-0731">Sigma factor</keyword>
<dbReference type="InterPro" id="IPR036388">
    <property type="entry name" value="WH-like_DNA-bd_sf"/>
</dbReference>
<evidence type="ECO:0000256" key="3">
    <source>
        <dbReference type="ARBA" id="ARBA00023082"/>
    </source>
</evidence>
<evidence type="ECO:0000259" key="6">
    <source>
        <dbReference type="Pfam" id="PF04542"/>
    </source>
</evidence>
<dbReference type="EMBL" id="FLUL01000001">
    <property type="protein sequence ID" value="SBV97916.1"/>
    <property type="molecule type" value="Genomic_DNA"/>
</dbReference>
<organism evidence="8">
    <name type="scientific">uncultured Dysgonomonas sp</name>
    <dbReference type="NCBI Taxonomy" id="206096"/>
    <lineage>
        <taxon>Bacteria</taxon>
        <taxon>Pseudomonadati</taxon>
        <taxon>Bacteroidota</taxon>
        <taxon>Bacteroidia</taxon>
        <taxon>Bacteroidales</taxon>
        <taxon>Dysgonomonadaceae</taxon>
        <taxon>Dysgonomonas</taxon>
        <taxon>environmental samples</taxon>
    </lineage>
</organism>
<evidence type="ECO:0000256" key="2">
    <source>
        <dbReference type="ARBA" id="ARBA00023015"/>
    </source>
</evidence>
<dbReference type="InterPro" id="IPR013324">
    <property type="entry name" value="RNA_pol_sigma_r3/r4-like"/>
</dbReference>
<dbReference type="GO" id="GO:0016987">
    <property type="term" value="F:sigma factor activity"/>
    <property type="evidence" value="ECO:0007669"/>
    <property type="project" value="UniProtKB-KW"/>
</dbReference>
<sequence>MELEKFKSDVVPLRNKLQNVAKNMLANEVDAEDAVQETFLRLWNQRSQLSNHPNVGGFAMQTLKNICIDKLRAERHNVSLDGISIAGNSITPYTFTEQQDSVLIIRNIIDSLPETQRQIITLRDVDGYELGEIAAIIGSEESTVRVNLSRARKAVRDKFLSMNNVIRK</sequence>